<evidence type="ECO:0000313" key="5">
    <source>
        <dbReference type="EMBL" id="QPH54667.1"/>
    </source>
</evidence>
<dbReference type="GO" id="GO:0005509">
    <property type="term" value="F:calcium ion binding"/>
    <property type="evidence" value="ECO:0007669"/>
    <property type="project" value="InterPro"/>
</dbReference>
<dbReference type="PRINTS" id="PR00313">
    <property type="entry name" value="CABNDNGRPT"/>
</dbReference>
<dbReference type="PROSITE" id="PS00330">
    <property type="entry name" value="HEMOLYSIN_CALCIUM"/>
    <property type="match status" value="9"/>
</dbReference>
<sequence length="2126" mass="227657">MTVTNRVDMPDGGTVTVGASLDIGFAFFGSDGSTFGFALDPQQIPGFGRVLGSKTISEVIKEIANIEAAGGSYRFGVGDLDILDASNWGSSGTFGFGYDSGRVEIMFNVPLHELRDAMNGGETPNLSSVTIAINGAVGGVTFQFDDEAIDGLMASIRELTIDDNQLSPREIIELLPPEAFEAIPPEVLDNLDADTREAIEQYLESVNNPPPDGEPDDGGAAGGAWSGGGGFFPQGGNAFGHGGGAWSGAGDFYPQGGGAWSGAGDFFPQGGFDFGGGGAAFGGRGGTFGEGSGGAWGQGGNAWNGGGRSWEDISVPGWTEPGDPPPDDNGDPAEEEEPEREAGGFRPPLVDPLVIDLDGDGIELTPLIGSQSYFDLDGDGFAEQTGWVGPDDGLLVLDRNANNFIDDIYELFGDTDGHAHGFSRLAELDTDGNGIINSSDAEFSELQVWIDRNTDGVSEASELYELAEIDIIEISLNYELVEELNEGHRVNYRGSASFADGTTAHVEDIFFERYTASSYKKLDESFVINERALLIPVLWASGNLESTWVALSQDENLLQEAETLLSEISTGDIAKFLLDFEGFLYNWADVQDISTSSRGQYVDGRKLAFLEALFGTEFEQQHRFLPIVYQDPDERAGAQIERQFADVVETLAIRFIAQSPTSHSLSLGGDFETLAANILSHPAFGLHLLADDLSPTSQQLSGDLGLALSYLDGNVQKGNISLGNAVRLVDLLAHEFAVYGEDFHDTIARAIEPYTTEDSELLSIISRFKGSDFDFGSENDDVIVAEHGFLPAYREYGAFIYGGAGDDHIISTINKDILYGGEGDDLLEGGRGADIYVFRRGDGSDTIRDTNSADLDTVVIYDYSLSELRVNFDGLDGRGLRIEFENSDDSIIVEDSFQSTNGRIVRSEHVEAFEVGNEAIISIDNLYSMAVMQQITTGNDVIATLEGFAHNDDIDGSSGNDEIRSYEGEDTLIGSVGDDTLVGGVDGDIYIYRSGDDQDVIHDQGSENGVDVVRIEGYSLADAKFTIDPDPTEIYERDNLLITFEGSADRLILVNSILSSSGVYSRADRIEAIEFDGGVVLDADAILEKIIADQITSNDDIVDGFRQRDDFIDAGAGNDSINADTGNDTLIGGAGNDILVGKSGSDTYLFAVGDGVDVIEDDGSLNDVDVLRFEGYEASDATFTLDSDDINDVLVSFGGNGDQIRLVDAILVNGGYSGRNQIDNIEFADGIVLDGEGIQDRILSDQTTAGDDIISGFANRADALNGGSGNDLLSADSGDDILVGGLGDDTLVGGRGDDLYIFSRGDGQDIVRDGGGLLDSDLVLIEGYTSEEARFSQDPELTTDVLITFEGTTDVIRLVDAAGQSSSYDRVERVEFADGVGLDAQSIRDRLLSDQISASDDSIVGTDSGDLIEARGGNDLILAGDGADTLIGDLGDDTLTGEDGDDTYIFRAGDGRDVIDDHGGAEDNDVLRIEDYASVDAMFHFDAGNLNDVLISFAQADDEIRLVYAITGNGGYSNWRQVDQIEFADGVLLDGDDVRERLLIDQATNGDDLIFGFANRDDLLDGGDGNDQLSGNTGNDTLRGGVGDDTMIGGEGADLYVFQRGDGHDTIVDEEAVSDGEDVLRIEGYTADEAVFTYDPNDGDDVLISFEGTDDTLRLVNAVGTSSDLDQIERIEFDGGVVLQVDDVRDRLLADQANDSDDNISGSNGADLLDGGGGDDSIEAGSGADTLIGGVGDDTLIGGDGTDTYVFRRGDGEDLVHDQGDAETDTLRIEGYTPDETRITFDPLDRDDILISFDGTADRLRLVDATSDFIGFFNDAGQIERIEFEDGTSLSSMDMRDRMVVDQTSDNDDVIYGIEYSSDMIDAKAGNDEVFADSGHDTIIGGVGNDTLIGGWGDDTYVFRRGDGQDLIHDQGYHLDEDILRIEGYVLGEARIIFDPNDANDVLISFGGADDSIRLVDATSRRNGDFDSSDRVGVIEFDGGAILDAESLRDRMILDQNTNDDDLVLGYFNRADWIEAGFGNDTLTGASGSDTYVFRRGDGQDVIHDQGGASDSDTLRIEGYLLEDLIFERDDKDAIVRFSGTDDSLLLVDAIAGTLGGFDSNDRIENLQIGEDDSQSLWSFYS</sequence>
<dbReference type="KEGG" id="poz:I0K15_02470"/>
<dbReference type="Proteomes" id="UP000594800">
    <property type="component" value="Chromosome"/>
</dbReference>
<feature type="domain" description="Haemolysin-type calcium binding-related" evidence="4">
    <location>
        <begin position="1039"/>
        <end position="1084"/>
    </location>
</feature>
<comment type="subcellular location">
    <subcellularLocation>
        <location evidence="1">Secreted</location>
    </subcellularLocation>
</comment>
<keyword evidence="6" id="KW-1185">Reference proteome</keyword>
<dbReference type="EMBL" id="CP064942">
    <property type="protein sequence ID" value="QPH54667.1"/>
    <property type="molecule type" value="Genomic_DNA"/>
</dbReference>
<dbReference type="Gene3D" id="2.150.10.10">
    <property type="entry name" value="Serralysin-like metalloprotease, C-terminal"/>
    <property type="match status" value="6"/>
</dbReference>
<feature type="domain" description="Haemolysin-type calcium binding-related" evidence="4">
    <location>
        <begin position="1344"/>
        <end position="1384"/>
    </location>
</feature>
<protein>
    <recommendedName>
        <fullName evidence="4">Haemolysin-type calcium binding-related domain-containing protein</fullName>
    </recommendedName>
</protein>
<evidence type="ECO:0000256" key="2">
    <source>
        <dbReference type="ARBA" id="ARBA00022525"/>
    </source>
</evidence>
<dbReference type="InterPro" id="IPR010566">
    <property type="entry name" value="Haemolys_ca-bd"/>
</dbReference>
<dbReference type="GO" id="GO:0005576">
    <property type="term" value="C:extracellular region"/>
    <property type="evidence" value="ECO:0007669"/>
    <property type="project" value="UniProtKB-SubCell"/>
</dbReference>
<dbReference type="PANTHER" id="PTHR38340">
    <property type="entry name" value="S-LAYER PROTEIN"/>
    <property type="match status" value="1"/>
</dbReference>
<accession>A0A7S9QDR8</accession>
<feature type="compositionally biased region" description="Gly residues" evidence="3">
    <location>
        <begin position="219"/>
        <end position="235"/>
    </location>
</feature>
<dbReference type="PANTHER" id="PTHR38340:SF1">
    <property type="entry name" value="S-LAYER PROTEIN"/>
    <property type="match status" value="1"/>
</dbReference>
<evidence type="ECO:0000256" key="1">
    <source>
        <dbReference type="ARBA" id="ARBA00004613"/>
    </source>
</evidence>
<feature type="region of interest" description="Disordered" evidence="3">
    <location>
        <begin position="1697"/>
        <end position="1728"/>
    </location>
</feature>
<feature type="domain" description="Haemolysin-type calcium binding-related" evidence="4">
    <location>
        <begin position="1645"/>
        <end position="1686"/>
    </location>
</feature>
<dbReference type="Pfam" id="PF06594">
    <property type="entry name" value="HCBP_related"/>
    <property type="match status" value="5"/>
</dbReference>
<dbReference type="InterPro" id="IPR018511">
    <property type="entry name" value="Hemolysin-typ_Ca-bd_CS"/>
</dbReference>
<feature type="compositionally biased region" description="Gly residues" evidence="3">
    <location>
        <begin position="289"/>
        <end position="308"/>
    </location>
</feature>
<dbReference type="InterPro" id="IPR011049">
    <property type="entry name" value="Serralysin-like_metalloprot_C"/>
</dbReference>
<feature type="region of interest" description="Disordered" evidence="3">
    <location>
        <begin position="205"/>
        <end position="235"/>
    </location>
</feature>
<feature type="domain" description="Haemolysin-type calcium binding-related" evidence="4">
    <location>
        <begin position="1192"/>
        <end position="1235"/>
    </location>
</feature>
<dbReference type="SUPFAM" id="SSF51120">
    <property type="entry name" value="beta-Roll"/>
    <property type="match status" value="9"/>
</dbReference>
<organism evidence="5 6">
    <name type="scientific">Pontivivens ytuae</name>
    <dbReference type="NCBI Taxonomy" id="2789856"/>
    <lineage>
        <taxon>Bacteria</taxon>
        <taxon>Pseudomonadati</taxon>
        <taxon>Pseudomonadota</taxon>
        <taxon>Alphaproteobacteria</taxon>
        <taxon>Rhodobacterales</taxon>
        <taxon>Paracoccaceae</taxon>
        <taxon>Pontivivens</taxon>
    </lineage>
</organism>
<keyword evidence="2" id="KW-0964">Secreted</keyword>
<name>A0A7S9QDR8_9RHOB</name>
<dbReference type="Pfam" id="PF00353">
    <property type="entry name" value="HemolysinCabind"/>
    <property type="match status" value="10"/>
</dbReference>
<gene>
    <name evidence="5" type="ORF">I0K15_02470</name>
</gene>
<dbReference type="InterPro" id="IPR050557">
    <property type="entry name" value="RTX_toxin/Mannuronan_C5-epim"/>
</dbReference>
<feature type="compositionally biased region" description="Acidic residues" evidence="3">
    <location>
        <begin position="325"/>
        <end position="339"/>
    </location>
</feature>
<feature type="domain" description="Haemolysin-type calcium binding-related" evidence="4">
    <location>
        <begin position="1792"/>
        <end position="1835"/>
    </location>
</feature>
<evidence type="ECO:0000313" key="6">
    <source>
        <dbReference type="Proteomes" id="UP000594800"/>
    </source>
</evidence>
<evidence type="ECO:0000259" key="4">
    <source>
        <dbReference type="Pfam" id="PF06594"/>
    </source>
</evidence>
<dbReference type="RefSeq" id="WP_196103876.1">
    <property type="nucleotide sequence ID" value="NZ_CP064942.1"/>
</dbReference>
<dbReference type="InterPro" id="IPR001343">
    <property type="entry name" value="Hemolysn_Ca-bd"/>
</dbReference>
<proteinExistence type="predicted"/>
<feature type="region of interest" description="Disordered" evidence="3">
    <location>
        <begin position="289"/>
        <end position="350"/>
    </location>
</feature>
<evidence type="ECO:0000256" key="3">
    <source>
        <dbReference type="SAM" id="MobiDB-lite"/>
    </source>
</evidence>
<reference evidence="5 6" key="1">
    <citation type="submission" date="2020-11" db="EMBL/GenBank/DDBJ databases">
        <title>Description of Pontivivens ytuae sp. nov. isolated from deep sea sediment of Mariana Trench.</title>
        <authorList>
            <person name="Wang Z."/>
            <person name="Sun Q.-L."/>
            <person name="Xu X.-D."/>
            <person name="Tang Y.-Z."/>
            <person name="Zhang J."/>
        </authorList>
    </citation>
    <scope>NUCLEOTIDE SEQUENCE [LARGE SCALE GENOMIC DNA]</scope>
    <source>
        <strain evidence="5 6">MT2928</strain>
    </source>
</reference>